<keyword evidence="12" id="KW-0594">Phospholipid biosynthesis</keyword>
<keyword evidence="6 12" id="KW-0812">Transmembrane</keyword>
<dbReference type="Proteomes" id="UP001497525">
    <property type="component" value="Unassembled WGS sequence"/>
</dbReference>
<comment type="function">
    <text evidence="12">Catalyzes a base-exchange reaction in which the polar head group of phosphatidylethanolamine (PE) is replaced by L-serine.</text>
</comment>
<evidence type="ECO:0000256" key="7">
    <source>
        <dbReference type="ARBA" id="ARBA00022824"/>
    </source>
</evidence>
<dbReference type="PANTHER" id="PTHR15362:SF15">
    <property type="entry name" value="PHOSPHATIDYLSERINE SYNTHASE 1"/>
    <property type="match status" value="1"/>
</dbReference>
<feature type="region of interest" description="Disordered" evidence="13">
    <location>
        <begin position="441"/>
        <end position="461"/>
    </location>
</feature>
<feature type="transmembrane region" description="Helical" evidence="12">
    <location>
        <begin position="96"/>
        <end position="118"/>
    </location>
</feature>
<evidence type="ECO:0000313" key="14">
    <source>
        <dbReference type="EMBL" id="CAL5129137.1"/>
    </source>
</evidence>
<feature type="transmembrane region" description="Helical" evidence="12">
    <location>
        <begin position="281"/>
        <end position="298"/>
    </location>
</feature>
<dbReference type="InterPro" id="IPR004277">
    <property type="entry name" value="PSS"/>
</dbReference>
<proteinExistence type="inferred from homology"/>
<comment type="caution">
    <text evidence="12">Lacks conserved residue(s) required for the propagation of feature annotation.</text>
</comment>
<feature type="transmembrane region" description="Helical" evidence="12">
    <location>
        <begin position="352"/>
        <end position="371"/>
    </location>
</feature>
<name>A0AAV2SZ64_CALDB</name>
<evidence type="ECO:0000256" key="1">
    <source>
        <dbReference type="ARBA" id="ARBA00004477"/>
    </source>
</evidence>
<evidence type="ECO:0000256" key="2">
    <source>
        <dbReference type="ARBA" id="ARBA00004916"/>
    </source>
</evidence>
<accession>A0AAV2SZ64</accession>
<evidence type="ECO:0000256" key="11">
    <source>
        <dbReference type="ARBA" id="ARBA00023264"/>
    </source>
</evidence>
<keyword evidence="5 12" id="KW-0808">Transferase</keyword>
<keyword evidence="12" id="KW-0444">Lipid biosynthesis</keyword>
<sequence>MRRRNYSESQVERDYFLSTIEQQKVEDITLEGFYQSRTLTVLAIIWTSLAAIACYRCNTYSVEQNLFHAFITVFVVFLFVSVMIMPNGPFTRPHPAVWRIVFGASLFYFLCLVATVFLKLDEARRIIIWVYPELKNMRHSDILDKDYAVNCSQVTLARIYSHLDIFAAAHFVGWAVKAVLLRHRVIAWTLSINWEITEIAFSHILPNFNECWWDSLLLDILLCNGLGIEVGMLFCRWLEMRNYDWDSIRDIQSARGKLKRAVLQFTPRSWTPTRWLHRNSSVLRSFLLSQLIIVWQLAELNSFFLKHVFIVKPGHILTLLRLVFITLMSAPAIRQYYLYVIDPNVKRVGSQLWLFIATILTETLVCFKLGVETFEHAILWNLVHWVLWMVLSSFLTVWFCRFWADSSHTDLNEPSKPVQLLANGGETNHFAVETKIKPTVVLPKNGEKDKPNSDPPRDLDNHIHHRVRTHKVPQQCDGDFGGDWPVLDGR</sequence>
<dbReference type="GO" id="GO:0106245">
    <property type="term" value="F:L-serine-phosphatidylethanolamine phosphatidyltransferase activity"/>
    <property type="evidence" value="ECO:0007669"/>
    <property type="project" value="UniProtKB-UniRule"/>
</dbReference>
<comment type="subcellular location">
    <subcellularLocation>
        <location evidence="1 12">Endoplasmic reticulum membrane</location>
        <topology evidence="1 12">Multi-pass membrane protein</topology>
    </subcellularLocation>
</comment>
<dbReference type="EMBL" id="CAXLJL010000001">
    <property type="protein sequence ID" value="CAL5129137.1"/>
    <property type="molecule type" value="Genomic_DNA"/>
</dbReference>
<evidence type="ECO:0000256" key="3">
    <source>
        <dbReference type="ARBA" id="ARBA00005189"/>
    </source>
</evidence>
<keyword evidence="7 12" id="KW-0256">Endoplasmic reticulum</keyword>
<reference evidence="14" key="1">
    <citation type="submission" date="2024-06" db="EMBL/GenBank/DDBJ databases">
        <authorList>
            <person name="Liu X."/>
            <person name="Lenzi L."/>
            <person name="Haldenby T S."/>
            <person name="Uol C."/>
        </authorList>
    </citation>
    <scope>NUCLEOTIDE SEQUENCE</scope>
</reference>
<comment type="pathway">
    <text evidence="3">Lipid metabolism.</text>
</comment>
<feature type="compositionally biased region" description="Basic and acidic residues" evidence="13">
    <location>
        <begin position="445"/>
        <end position="461"/>
    </location>
</feature>
<gene>
    <name evidence="14" type="ORF">CDAUBV1_LOCUS5</name>
</gene>
<keyword evidence="11 12" id="KW-1208">Phospholipid metabolism</keyword>
<evidence type="ECO:0000256" key="8">
    <source>
        <dbReference type="ARBA" id="ARBA00022989"/>
    </source>
</evidence>
<dbReference type="PANTHER" id="PTHR15362">
    <property type="entry name" value="PHOSPHATIDYLINOSITOL SYNTHASE"/>
    <property type="match status" value="1"/>
</dbReference>
<dbReference type="GO" id="GO:0005789">
    <property type="term" value="C:endoplasmic reticulum membrane"/>
    <property type="evidence" value="ECO:0007669"/>
    <property type="project" value="UniProtKB-SubCell"/>
</dbReference>
<evidence type="ECO:0000256" key="4">
    <source>
        <dbReference type="ARBA" id="ARBA00008671"/>
    </source>
</evidence>
<feature type="transmembrane region" description="Helical" evidence="12">
    <location>
        <begin position="66"/>
        <end position="84"/>
    </location>
</feature>
<evidence type="ECO:0000256" key="9">
    <source>
        <dbReference type="ARBA" id="ARBA00023098"/>
    </source>
</evidence>
<evidence type="ECO:0000313" key="15">
    <source>
        <dbReference type="Proteomes" id="UP001497525"/>
    </source>
</evidence>
<protein>
    <recommendedName>
        <fullName evidence="12">Phosphatidylserine synthase</fullName>
        <ecNumber evidence="12">2.7.8.29</ecNumber>
    </recommendedName>
    <alternativeName>
        <fullName evidence="12">Serine-exchange enzyme</fullName>
    </alternativeName>
</protein>
<evidence type="ECO:0000256" key="10">
    <source>
        <dbReference type="ARBA" id="ARBA00023136"/>
    </source>
</evidence>
<comment type="catalytic activity">
    <reaction evidence="12">
        <text>a 1,2-diacyl-sn-glycero-3-phosphoethanolamine + L-serine = a 1,2-diacyl-sn-glycero-3-phospho-L-serine + ethanolamine</text>
        <dbReference type="Rhea" id="RHEA:27606"/>
        <dbReference type="ChEBI" id="CHEBI:33384"/>
        <dbReference type="ChEBI" id="CHEBI:57262"/>
        <dbReference type="ChEBI" id="CHEBI:57603"/>
        <dbReference type="ChEBI" id="CHEBI:64612"/>
        <dbReference type="EC" id="2.7.8.29"/>
    </reaction>
</comment>
<keyword evidence="8 12" id="KW-1133">Transmembrane helix</keyword>
<dbReference type="AlphaFoldDB" id="A0AAV2SZ64"/>
<keyword evidence="10 12" id="KW-0472">Membrane</keyword>
<feature type="transmembrane region" description="Helical" evidence="12">
    <location>
        <begin position="318"/>
        <end position="340"/>
    </location>
</feature>
<comment type="pathway">
    <text evidence="2 12">Phospholipid metabolism; phosphatidylserine biosynthesis.</text>
</comment>
<keyword evidence="9 12" id="KW-0443">Lipid metabolism</keyword>
<comment type="caution">
    <text evidence="14">The sequence shown here is derived from an EMBL/GenBank/DDBJ whole genome shotgun (WGS) entry which is preliminary data.</text>
</comment>
<feature type="transmembrane region" description="Helical" evidence="12">
    <location>
        <begin position="377"/>
        <end position="400"/>
    </location>
</feature>
<dbReference type="Pfam" id="PF03034">
    <property type="entry name" value="PSS"/>
    <property type="match status" value="1"/>
</dbReference>
<evidence type="ECO:0000256" key="13">
    <source>
        <dbReference type="SAM" id="MobiDB-lite"/>
    </source>
</evidence>
<evidence type="ECO:0000256" key="6">
    <source>
        <dbReference type="ARBA" id="ARBA00022692"/>
    </source>
</evidence>
<evidence type="ECO:0000256" key="12">
    <source>
        <dbReference type="RuleBase" id="RU368094"/>
    </source>
</evidence>
<evidence type="ECO:0000256" key="5">
    <source>
        <dbReference type="ARBA" id="ARBA00022679"/>
    </source>
</evidence>
<dbReference type="GO" id="GO:0006659">
    <property type="term" value="P:phosphatidylserine biosynthetic process"/>
    <property type="evidence" value="ECO:0007669"/>
    <property type="project" value="UniProtKB-UniRule"/>
</dbReference>
<comment type="similarity">
    <text evidence="4 12">Belongs to the phosphatidyl serine synthase family.</text>
</comment>
<dbReference type="EC" id="2.7.8.29" evidence="12"/>
<organism evidence="14 15">
    <name type="scientific">Calicophoron daubneyi</name>
    <name type="common">Rumen fluke</name>
    <name type="synonym">Paramphistomum daubneyi</name>
    <dbReference type="NCBI Taxonomy" id="300641"/>
    <lineage>
        <taxon>Eukaryota</taxon>
        <taxon>Metazoa</taxon>
        <taxon>Spiralia</taxon>
        <taxon>Lophotrochozoa</taxon>
        <taxon>Platyhelminthes</taxon>
        <taxon>Trematoda</taxon>
        <taxon>Digenea</taxon>
        <taxon>Plagiorchiida</taxon>
        <taxon>Pronocephalata</taxon>
        <taxon>Paramphistomoidea</taxon>
        <taxon>Paramphistomidae</taxon>
        <taxon>Calicophoron</taxon>
    </lineage>
</organism>